<dbReference type="EMBL" id="AAMJPS010000015">
    <property type="protein sequence ID" value="EDI0345769.1"/>
    <property type="molecule type" value="Genomic_DNA"/>
</dbReference>
<dbReference type="RefSeq" id="WP_000133007.1">
    <property type="nucleotide sequence ID" value="NZ_CP075113.1"/>
</dbReference>
<feature type="domain" description="GmrSD restriction endonucleases N-terminal" evidence="1">
    <location>
        <begin position="48"/>
        <end position="204"/>
    </location>
</feature>
<organism evidence="2">
    <name type="scientific">Salmonella dublin</name>
    <dbReference type="NCBI Taxonomy" id="98360"/>
    <lineage>
        <taxon>Bacteria</taxon>
        <taxon>Pseudomonadati</taxon>
        <taxon>Pseudomonadota</taxon>
        <taxon>Gammaproteobacteria</taxon>
        <taxon>Enterobacterales</taxon>
        <taxon>Enterobacteriaceae</taxon>
        <taxon>Salmonella</taxon>
    </lineage>
</organism>
<evidence type="ECO:0000259" key="1">
    <source>
        <dbReference type="Pfam" id="PF03235"/>
    </source>
</evidence>
<reference evidence="3" key="1">
    <citation type="submission" date="2017-08" db="EMBL/GenBank/DDBJ databases">
        <authorList>
            <person name="Fashae K."/>
        </authorList>
    </citation>
    <scope>NUCLEOTIDE SEQUENCE</scope>
    <source>
        <strain evidence="3">CFSAN059898</strain>
    </source>
</reference>
<reference evidence="2" key="2">
    <citation type="submission" date="2018-07" db="EMBL/GenBank/DDBJ databases">
        <authorList>
            <person name="Ashton P.M."/>
            <person name="Dallman T."/>
            <person name="Nair S."/>
            <person name="De Pinna E."/>
            <person name="Peters T."/>
            <person name="Grant K."/>
        </authorList>
    </citation>
    <scope>NUCLEOTIDE SEQUENCE</scope>
    <source>
        <strain evidence="2">330451</strain>
    </source>
</reference>
<dbReference type="EMBL" id="CP075113">
    <property type="protein sequence ID" value="QVZ22577.1"/>
    <property type="molecule type" value="Genomic_DNA"/>
</dbReference>
<proteinExistence type="predicted"/>
<accession>A0A5I9BUU0</accession>
<dbReference type="InterPro" id="IPR004919">
    <property type="entry name" value="GmrSD_N"/>
</dbReference>
<evidence type="ECO:0000313" key="3">
    <source>
        <dbReference type="EMBL" id="QVZ22577.1"/>
    </source>
</evidence>
<dbReference type="AlphaFoldDB" id="A0A5I9BUU0"/>
<reference evidence="3" key="3">
    <citation type="submission" date="2021-05" db="EMBL/GenBank/DDBJ databases">
        <title>Whole genome PacBio Sequel sequence of Salmonella enterica subsp. enterica.</title>
        <authorList>
            <person name="Hoffmann M."/>
            <person name="Balkey M."/>
            <person name="Luo Y."/>
        </authorList>
    </citation>
    <scope>NUCLEOTIDE SEQUENCE</scope>
    <source>
        <strain evidence="3">CFSAN059898</strain>
    </source>
</reference>
<protein>
    <submittedName>
        <fullName evidence="2">DUF262 domain-containing protein</fullName>
    </submittedName>
</protein>
<gene>
    <name evidence="2" type="ORF">CC728_20245</name>
    <name evidence="3" type="ORF">CCO47_05480</name>
</gene>
<evidence type="ECO:0000313" key="2">
    <source>
        <dbReference type="EMBL" id="EDI0345769.1"/>
    </source>
</evidence>
<sequence length="386" mass="44323">MTDVNVQQILTEQNDEIEIEIEIENEIEPYEHIKERKVVIQPYDYAVRTLVDMIIEGDLILEPDYQRKYQWDDIKASRFIESIALNIPVPVVYLAEEKDGTFSVIDGQQRLTSLFRFIKANEIENLFPDSGLMPLKLTGLKIISEINGKEYLELDRVLRSNIAKRAIRCIVVLNESDEALKFEVFERLNTGSASLSDQEVRNCVYRGSYNELLKKLAQYDKFVELISLPEQDAKSMKAVELVLRFLAYRELSASSDYSDNYSEYLNLHMEENREISTARAESVTSLFYGTVDLIHDVLGPGIAFRKPKDQTDPSKGYFQNRINGSIYESQMVAFSRAFEQGKKEDLAVKAFSVFKNEGYWKTLFQGTSKKNSALNRSTILTEALMG</sequence>
<dbReference type="OMA" id="QRLFRWD"/>
<dbReference type="Pfam" id="PF03235">
    <property type="entry name" value="GmrSD_N"/>
    <property type="match status" value="1"/>
</dbReference>
<dbReference type="PANTHER" id="PTHR39639:SF1">
    <property type="entry name" value="DUF262 DOMAIN-CONTAINING PROTEIN"/>
    <property type="match status" value="1"/>
</dbReference>
<name>A0A5I9BUU0_SALDU</name>
<dbReference type="PANTHER" id="PTHR39639">
    <property type="entry name" value="CHROMOSOME 16, WHOLE GENOME SHOTGUN SEQUENCE"/>
    <property type="match status" value="1"/>
</dbReference>